<dbReference type="OrthoDB" id="337038at2759"/>
<keyword evidence="5" id="KW-1185">Reference proteome</keyword>
<dbReference type="eggNOG" id="KOG3017">
    <property type="taxonomic scope" value="Eukaryota"/>
</dbReference>
<reference evidence="5" key="2">
    <citation type="submission" date="2009-11" db="EMBL/GenBank/DDBJ databases">
        <title>The Genome Sequence of Allomyces macrogynus strain ATCC 38327.</title>
        <authorList>
            <consortium name="The Broad Institute Genome Sequencing Platform"/>
            <person name="Russ C."/>
            <person name="Cuomo C."/>
            <person name="Shea T."/>
            <person name="Young S.K."/>
            <person name="Zeng Q."/>
            <person name="Koehrsen M."/>
            <person name="Haas B."/>
            <person name="Borodovsky M."/>
            <person name="Guigo R."/>
            <person name="Alvarado L."/>
            <person name="Berlin A."/>
            <person name="Borenstein D."/>
            <person name="Chen Z."/>
            <person name="Engels R."/>
            <person name="Freedman E."/>
            <person name="Gellesch M."/>
            <person name="Goldberg J."/>
            <person name="Griggs A."/>
            <person name="Gujja S."/>
            <person name="Heiman D."/>
            <person name="Hepburn T."/>
            <person name="Howarth C."/>
            <person name="Jen D."/>
            <person name="Larson L."/>
            <person name="Lewis B."/>
            <person name="Mehta T."/>
            <person name="Park D."/>
            <person name="Pearson M."/>
            <person name="Roberts A."/>
            <person name="Saif S."/>
            <person name="Shenoy N."/>
            <person name="Sisk P."/>
            <person name="Stolte C."/>
            <person name="Sykes S."/>
            <person name="Walk T."/>
            <person name="White J."/>
            <person name="Yandava C."/>
            <person name="Burger G."/>
            <person name="Gray M.W."/>
            <person name="Holland P.W.H."/>
            <person name="King N."/>
            <person name="Lang F.B.F."/>
            <person name="Roger A.J."/>
            <person name="Ruiz-Trillo I."/>
            <person name="Lander E."/>
            <person name="Nusbaum C."/>
        </authorList>
    </citation>
    <scope>NUCLEOTIDE SEQUENCE [LARGE SCALE GENOMIC DNA]</scope>
    <source>
        <strain evidence="5">ATCC 38327</strain>
    </source>
</reference>
<feature type="region of interest" description="Disordered" evidence="1">
    <location>
        <begin position="166"/>
        <end position="289"/>
    </location>
</feature>
<dbReference type="PROSITE" id="PS01010">
    <property type="entry name" value="CRISP_2"/>
    <property type="match status" value="1"/>
</dbReference>
<dbReference type="AlphaFoldDB" id="A0A0L0RWV7"/>
<dbReference type="PANTHER" id="PTHR10334">
    <property type="entry name" value="CYSTEINE-RICH SECRETORY PROTEIN-RELATED"/>
    <property type="match status" value="1"/>
</dbReference>
<feature type="compositionally biased region" description="Pro residues" evidence="1">
    <location>
        <begin position="172"/>
        <end position="195"/>
    </location>
</feature>
<dbReference type="EMBL" id="GG745328">
    <property type="protein sequence ID" value="KNE54531.1"/>
    <property type="molecule type" value="Genomic_DNA"/>
</dbReference>
<dbReference type="Gene3D" id="3.40.33.10">
    <property type="entry name" value="CAP"/>
    <property type="match status" value="1"/>
</dbReference>
<reference evidence="4 5" key="1">
    <citation type="submission" date="2009-11" db="EMBL/GenBank/DDBJ databases">
        <title>Annotation of Allomyces macrogynus ATCC 38327.</title>
        <authorList>
            <consortium name="The Broad Institute Genome Sequencing Platform"/>
            <person name="Russ C."/>
            <person name="Cuomo C."/>
            <person name="Burger G."/>
            <person name="Gray M.W."/>
            <person name="Holland P.W.H."/>
            <person name="King N."/>
            <person name="Lang F.B.F."/>
            <person name="Roger A.J."/>
            <person name="Ruiz-Trillo I."/>
            <person name="Young S.K."/>
            <person name="Zeng Q."/>
            <person name="Gargeya S."/>
            <person name="Fitzgerald M."/>
            <person name="Haas B."/>
            <person name="Abouelleil A."/>
            <person name="Alvarado L."/>
            <person name="Arachchi H.M."/>
            <person name="Berlin A."/>
            <person name="Chapman S.B."/>
            <person name="Gearin G."/>
            <person name="Goldberg J."/>
            <person name="Griggs A."/>
            <person name="Gujja S."/>
            <person name="Hansen M."/>
            <person name="Heiman D."/>
            <person name="Howarth C."/>
            <person name="Larimer J."/>
            <person name="Lui A."/>
            <person name="MacDonald P.J.P."/>
            <person name="McCowen C."/>
            <person name="Montmayeur A."/>
            <person name="Murphy C."/>
            <person name="Neiman D."/>
            <person name="Pearson M."/>
            <person name="Priest M."/>
            <person name="Roberts A."/>
            <person name="Saif S."/>
            <person name="Shea T."/>
            <person name="Sisk P."/>
            <person name="Stolte C."/>
            <person name="Sykes S."/>
            <person name="Wortman J."/>
            <person name="Nusbaum C."/>
            <person name="Birren B."/>
        </authorList>
    </citation>
    <scope>NUCLEOTIDE SEQUENCE [LARGE SCALE GENOMIC DNA]</scope>
    <source>
        <strain evidence="4 5">ATCC 38327</strain>
    </source>
</reference>
<feature type="compositionally biased region" description="Low complexity" evidence="1">
    <location>
        <begin position="217"/>
        <end position="237"/>
    </location>
</feature>
<dbReference type="InterPro" id="IPR001283">
    <property type="entry name" value="CRISP-related"/>
</dbReference>
<dbReference type="PRINTS" id="PR00837">
    <property type="entry name" value="V5TPXLIKE"/>
</dbReference>
<evidence type="ECO:0000313" key="5">
    <source>
        <dbReference type="Proteomes" id="UP000054350"/>
    </source>
</evidence>
<evidence type="ECO:0000256" key="2">
    <source>
        <dbReference type="SAM" id="SignalP"/>
    </source>
</evidence>
<name>A0A0L0RWV7_ALLM3</name>
<dbReference type="SMART" id="SM00198">
    <property type="entry name" value="SCP"/>
    <property type="match status" value="1"/>
</dbReference>
<gene>
    <name evidence="4" type="ORF">AMAG_00501</name>
</gene>
<dbReference type="GO" id="GO:0005576">
    <property type="term" value="C:extracellular region"/>
    <property type="evidence" value="ECO:0007669"/>
    <property type="project" value="InterPro"/>
</dbReference>
<protein>
    <recommendedName>
        <fullName evidence="3">SCP domain-containing protein</fullName>
    </recommendedName>
</protein>
<dbReference type="InterPro" id="IPR035940">
    <property type="entry name" value="CAP_sf"/>
</dbReference>
<sequence length="332" mass="32793">MTTTTSSSNPQGTVPVLRAVAILALVAALAPAHAEAAVSGLIASGIVTAHNTLRTAAGVHNRINWDGGLASFAENRARTQAAQCSLSHNGSGGKGENLAMGLATDLGSVLSMVGRWAAEGNHGFNHFTQMAWAQSTRVGCGLAEGCGRAFLACNYEPAGNMAGQTIWTGDVIPPPPPPPPAPKPAPAPAPKPAPAAAPAAAPKDEPKKDEEKPAPSPTSDAPSSTSASATASESSTPTPSPSGDQEKNAFDVAPAAATNSQGGKTNGGSSSGGDLINHDGAASAAAGSKDTTRVSLASDHLLALSGRAEPLTGPQSAVAAVAVVLAFVAALM</sequence>
<feature type="chain" id="PRO_5005547632" description="SCP domain-containing protein" evidence="2">
    <location>
        <begin position="35"/>
        <end position="332"/>
    </location>
</feature>
<feature type="compositionally biased region" description="Basic and acidic residues" evidence="1">
    <location>
        <begin position="202"/>
        <end position="213"/>
    </location>
</feature>
<dbReference type="Pfam" id="PF00188">
    <property type="entry name" value="CAP"/>
    <property type="match status" value="1"/>
</dbReference>
<feature type="domain" description="SCP" evidence="3">
    <location>
        <begin position="41"/>
        <end position="163"/>
    </location>
</feature>
<evidence type="ECO:0000256" key="1">
    <source>
        <dbReference type="SAM" id="MobiDB-lite"/>
    </source>
</evidence>
<dbReference type="Proteomes" id="UP000054350">
    <property type="component" value="Unassembled WGS sequence"/>
</dbReference>
<dbReference type="SUPFAM" id="SSF55797">
    <property type="entry name" value="PR-1-like"/>
    <property type="match status" value="1"/>
</dbReference>
<keyword evidence="2" id="KW-0732">Signal</keyword>
<dbReference type="InterPro" id="IPR014044">
    <property type="entry name" value="CAP_dom"/>
</dbReference>
<evidence type="ECO:0000313" key="4">
    <source>
        <dbReference type="EMBL" id="KNE54531.1"/>
    </source>
</evidence>
<dbReference type="VEuPathDB" id="FungiDB:AMAG_00501"/>
<feature type="signal peptide" evidence="2">
    <location>
        <begin position="1"/>
        <end position="34"/>
    </location>
</feature>
<accession>A0A0L0RWV7</accession>
<organism evidence="4 5">
    <name type="scientific">Allomyces macrogynus (strain ATCC 38327)</name>
    <name type="common">Allomyces javanicus var. macrogynus</name>
    <dbReference type="NCBI Taxonomy" id="578462"/>
    <lineage>
        <taxon>Eukaryota</taxon>
        <taxon>Fungi</taxon>
        <taxon>Fungi incertae sedis</taxon>
        <taxon>Blastocladiomycota</taxon>
        <taxon>Blastocladiomycetes</taxon>
        <taxon>Blastocladiales</taxon>
        <taxon>Blastocladiaceae</taxon>
        <taxon>Allomyces</taxon>
    </lineage>
</organism>
<evidence type="ECO:0000259" key="3">
    <source>
        <dbReference type="SMART" id="SM00198"/>
    </source>
</evidence>
<proteinExistence type="predicted"/>
<dbReference type="STRING" id="578462.A0A0L0RWV7"/>
<dbReference type="InterPro" id="IPR018244">
    <property type="entry name" value="Allrgn_V5/Tpx1_CS"/>
</dbReference>